<protein>
    <submittedName>
        <fullName evidence="6">Gcv operon activator</fullName>
    </submittedName>
</protein>
<evidence type="ECO:0000256" key="4">
    <source>
        <dbReference type="ARBA" id="ARBA00023163"/>
    </source>
</evidence>
<evidence type="ECO:0000256" key="1">
    <source>
        <dbReference type="ARBA" id="ARBA00009437"/>
    </source>
</evidence>
<dbReference type="PANTHER" id="PTHR30537">
    <property type="entry name" value="HTH-TYPE TRANSCRIPTIONAL REGULATOR"/>
    <property type="match status" value="1"/>
</dbReference>
<evidence type="ECO:0000256" key="3">
    <source>
        <dbReference type="ARBA" id="ARBA00023125"/>
    </source>
</evidence>
<dbReference type="PANTHER" id="PTHR30537:SF79">
    <property type="entry name" value="TRANSCRIPTIONAL REGULATOR-RELATED"/>
    <property type="match status" value="1"/>
</dbReference>
<reference evidence="6 7" key="1">
    <citation type="submission" date="2018-06" db="EMBL/GenBank/DDBJ databases">
        <authorList>
            <consortium name="Pathogen Informatics"/>
            <person name="Doyle S."/>
        </authorList>
    </citation>
    <scope>NUCLEOTIDE SEQUENCE [LARGE SCALE GENOMIC DNA]</scope>
    <source>
        <strain evidence="6 7">NCTC11544</strain>
    </source>
</reference>
<keyword evidence="3" id="KW-0238">DNA-binding</keyword>
<dbReference type="GO" id="GO:0006351">
    <property type="term" value="P:DNA-templated transcription"/>
    <property type="evidence" value="ECO:0007669"/>
    <property type="project" value="TreeGrafter"/>
</dbReference>
<dbReference type="InterPro" id="IPR036388">
    <property type="entry name" value="WH-like_DNA-bd_sf"/>
</dbReference>
<dbReference type="RefSeq" id="WP_115184646.1">
    <property type="nucleotide sequence ID" value="NZ_CAMKUF010000001.1"/>
</dbReference>
<dbReference type="InterPro" id="IPR058163">
    <property type="entry name" value="LysR-type_TF_proteobact-type"/>
</dbReference>
<sequence>MLKHWPPMNALRGFEAAARLGSFHQAADELHLTQSAISQQIRSLEAYLEQPLFFRSGRSVSLTDAGHDLYSTAQVMLQQLAVGIRRLDQYRKPNQLIVNTTPAFARHWLVPNLKSFHRQHPDIDLWLFTTFAPPDMATETVDLTIRDDLSAQAECSLRVLHQDRLYPAGHPDVLKLEAEQRTTLHGEREMDWSHWAVQGGVNVGQSSHGLNFSDPGLLLDAACDGLGIALVSQLLARQELAKGVLQPLTEQSVRGPHWAWLVHRDSEQSPHTRQFCEWLLTQLPSTV</sequence>
<dbReference type="Proteomes" id="UP000255529">
    <property type="component" value="Unassembled WGS sequence"/>
</dbReference>
<dbReference type="Pfam" id="PF00126">
    <property type="entry name" value="HTH_1"/>
    <property type="match status" value="1"/>
</dbReference>
<gene>
    <name evidence="6" type="primary">gcvA_10</name>
    <name evidence="6" type="ORF">NCTC11544_05273</name>
</gene>
<proteinExistence type="inferred from homology"/>
<dbReference type="GO" id="GO:0043565">
    <property type="term" value="F:sequence-specific DNA binding"/>
    <property type="evidence" value="ECO:0007669"/>
    <property type="project" value="TreeGrafter"/>
</dbReference>
<dbReference type="FunFam" id="1.10.10.10:FF:000038">
    <property type="entry name" value="Glycine cleavage system transcriptional activator"/>
    <property type="match status" value="1"/>
</dbReference>
<dbReference type="SUPFAM" id="SSF46785">
    <property type="entry name" value="Winged helix' DNA-binding domain"/>
    <property type="match status" value="1"/>
</dbReference>
<evidence type="ECO:0000313" key="6">
    <source>
        <dbReference type="EMBL" id="SUI90142.1"/>
    </source>
</evidence>
<keyword evidence="4" id="KW-0804">Transcription</keyword>
<evidence type="ECO:0000259" key="5">
    <source>
        <dbReference type="PROSITE" id="PS50931"/>
    </source>
</evidence>
<dbReference type="GO" id="GO:0003700">
    <property type="term" value="F:DNA-binding transcription factor activity"/>
    <property type="evidence" value="ECO:0007669"/>
    <property type="project" value="InterPro"/>
</dbReference>
<evidence type="ECO:0000313" key="7">
    <source>
        <dbReference type="Proteomes" id="UP000255529"/>
    </source>
</evidence>
<accession>A0A380AY65</accession>
<dbReference type="PRINTS" id="PR00039">
    <property type="entry name" value="HTHLYSR"/>
</dbReference>
<feature type="domain" description="HTH lysR-type" evidence="5">
    <location>
        <begin position="6"/>
        <end position="63"/>
    </location>
</feature>
<dbReference type="SUPFAM" id="SSF53850">
    <property type="entry name" value="Periplasmic binding protein-like II"/>
    <property type="match status" value="1"/>
</dbReference>
<dbReference type="PROSITE" id="PS50931">
    <property type="entry name" value="HTH_LYSR"/>
    <property type="match status" value="1"/>
</dbReference>
<comment type="similarity">
    <text evidence="1">Belongs to the LysR transcriptional regulatory family.</text>
</comment>
<dbReference type="Pfam" id="PF03466">
    <property type="entry name" value="LysR_substrate"/>
    <property type="match status" value="1"/>
</dbReference>
<dbReference type="InterPro" id="IPR005119">
    <property type="entry name" value="LysR_subst-bd"/>
</dbReference>
<name>A0A380AY65_9GAMM</name>
<dbReference type="AlphaFoldDB" id="A0A380AY65"/>
<dbReference type="InterPro" id="IPR000847">
    <property type="entry name" value="LysR_HTH_N"/>
</dbReference>
<dbReference type="Gene3D" id="1.10.10.10">
    <property type="entry name" value="Winged helix-like DNA-binding domain superfamily/Winged helix DNA-binding domain"/>
    <property type="match status" value="1"/>
</dbReference>
<dbReference type="EMBL" id="UGYN01000002">
    <property type="protein sequence ID" value="SUI90142.1"/>
    <property type="molecule type" value="Genomic_DNA"/>
</dbReference>
<keyword evidence="2" id="KW-0805">Transcription regulation</keyword>
<organism evidence="6 7">
    <name type="scientific">Serratia quinivorans</name>
    <dbReference type="NCBI Taxonomy" id="137545"/>
    <lineage>
        <taxon>Bacteria</taxon>
        <taxon>Pseudomonadati</taxon>
        <taxon>Pseudomonadota</taxon>
        <taxon>Gammaproteobacteria</taxon>
        <taxon>Enterobacterales</taxon>
        <taxon>Yersiniaceae</taxon>
        <taxon>Serratia</taxon>
    </lineage>
</organism>
<evidence type="ECO:0000256" key="2">
    <source>
        <dbReference type="ARBA" id="ARBA00023015"/>
    </source>
</evidence>
<dbReference type="Gene3D" id="3.40.190.10">
    <property type="entry name" value="Periplasmic binding protein-like II"/>
    <property type="match status" value="2"/>
</dbReference>
<dbReference type="InterPro" id="IPR036390">
    <property type="entry name" value="WH_DNA-bd_sf"/>
</dbReference>